<evidence type="ECO:0000313" key="6">
    <source>
        <dbReference type="EMBL" id="KAF8736238.1"/>
    </source>
</evidence>
<dbReference type="GO" id="GO:0016020">
    <property type="term" value="C:membrane"/>
    <property type="evidence" value="ECO:0007669"/>
    <property type="project" value="InterPro"/>
</dbReference>
<feature type="region of interest" description="Disordered" evidence="4">
    <location>
        <begin position="1"/>
        <end position="21"/>
    </location>
</feature>
<name>A0A835KIW9_9POAL</name>
<protein>
    <submittedName>
        <fullName evidence="6">Uncharacterized protein</fullName>
    </submittedName>
</protein>
<dbReference type="Gene3D" id="1.20.1560.10">
    <property type="entry name" value="ABC transporter type 1, transmembrane domain"/>
    <property type="match status" value="1"/>
</dbReference>
<feature type="transmembrane region" description="Helical" evidence="5">
    <location>
        <begin position="35"/>
        <end position="59"/>
    </location>
</feature>
<dbReference type="InterPro" id="IPR036640">
    <property type="entry name" value="ABC1_TM_sf"/>
</dbReference>
<feature type="compositionally biased region" description="Gly residues" evidence="4">
    <location>
        <begin position="1"/>
        <end position="18"/>
    </location>
</feature>
<keyword evidence="1 5" id="KW-0812">Transmembrane</keyword>
<comment type="caution">
    <text evidence="6">The sequence shown here is derived from an EMBL/GenBank/DDBJ whole genome shotgun (WGS) entry which is preliminary data.</text>
</comment>
<sequence length="74" mass="7420">MAGGGDAGGGEGEEGGGPRWRAKPRLFAFADRRDAAMMAVGGAAAVVNGLAMPFLTFLIGDLVDAFRAPPTALA</sequence>
<evidence type="ECO:0000313" key="7">
    <source>
        <dbReference type="Proteomes" id="UP000636709"/>
    </source>
</evidence>
<gene>
    <name evidence="6" type="ORF">HU200_014368</name>
</gene>
<evidence type="ECO:0000256" key="3">
    <source>
        <dbReference type="ARBA" id="ARBA00023136"/>
    </source>
</evidence>
<evidence type="ECO:0000256" key="2">
    <source>
        <dbReference type="ARBA" id="ARBA00022989"/>
    </source>
</evidence>
<evidence type="ECO:0000256" key="5">
    <source>
        <dbReference type="SAM" id="Phobius"/>
    </source>
</evidence>
<dbReference type="AlphaFoldDB" id="A0A835KIW9"/>
<proteinExistence type="predicted"/>
<dbReference type="EMBL" id="JACEFO010001463">
    <property type="protein sequence ID" value="KAF8736238.1"/>
    <property type="molecule type" value="Genomic_DNA"/>
</dbReference>
<organism evidence="6 7">
    <name type="scientific">Digitaria exilis</name>
    <dbReference type="NCBI Taxonomy" id="1010633"/>
    <lineage>
        <taxon>Eukaryota</taxon>
        <taxon>Viridiplantae</taxon>
        <taxon>Streptophyta</taxon>
        <taxon>Embryophyta</taxon>
        <taxon>Tracheophyta</taxon>
        <taxon>Spermatophyta</taxon>
        <taxon>Magnoliopsida</taxon>
        <taxon>Liliopsida</taxon>
        <taxon>Poales</taxon>
        <taxon>Poaceae</taxon>
        <taxon>PACMAD clade</taxon>
        <taxon>Panicoideae</taxon>
        <taxon>Panicodae</taxon>
        <taxon>Paniceae</taxon>
        <taxon>Anthephorinae</taxon>
        <taxon>Digitaria</taxon>
    </lineage>
</organism>
<evidence type="ECO:0000256" key="4">
    <source>
        <dbReference type="SAM" id="MobiDB-lite"/>
    </source>
</evidence>
<keyword evidence="3 5" id="KW-0472">Membrane</keyword>
<reference evidence="6" key="1">
    <citation type="submission" date="2020-07" db="EMBL/GenBank/DDBJ databases">
        <title>Genome sequence and genetic diversity analysis of an under-domesticated orphan crop, white fonio (Digitaria exilis).</title>
        <authorList>
            <person name="Bennetzen J.L."/>
            <person name="Chen S."/>
            <person name="Ma X."/>
            <person name="Wang X."/>
            <person name="Yssel A.E.J."/>
            <person name="Chaluvadi S.R."/>
            <person name="Johnson M."/>
            <person name="Gangashetty P."/>
            <person name="Hamidou F."/>
            <person name="Sanogo M.D."/>
            <person name="Zwaenepoel A."/>
            <person name="Wallace J."/>
            <person name="Van De Peer Y."/>
            <person name="Van Deynze A."/>
        </authorList>
    </citation>
    <scope>NUCLEOTIDE SEQUENCE</scope>
    <source>
        <tissue evidence="6">Leaves</tissue>
    </source>
</reference>
<dbReference type="Proteomes" id="UP000636709">
    <property type="component" value="Unassembled WGS sequence"/>
</dbReference>
<keyword evidence="2 5" id="KW-1133">Transmembrane helix</keyword>
<accession>A0A835KIW9</accession>
<evidence type="ECO:0000256" key="1">
    <source>
        <dbReference type="ARBA" id="ARBA00022692"/>
    </source>
</evidence>
<dbReference type="GO" id="GO:0005524">
    <property type="term" value="F:ATP binding"/>
    <property type="evidence" value="ECO:0007669"/>
    <property type="project" value="InterPro"/>
</dbReference>
<keyword evidence="7" id="KW-1185">Reference proteome</keyword>